<evidence type="ECO:0000313" key="2">
    <source>
        <dbReference type="EMBL" id="CCC91530.1"/>
    </source>
</evidence>
<organism evidence="2">
    <name type="scientific">Trypanosoma congolense (strain IL3000)</name>
    <dbReference type="NCBI Taxonomy" id="1068625"/>
    <lineage>
        <taxon>Eukaryota</taxon>
        <taxon>Discoba</taxon>
        <taxon>Euglenozoa</taxon>
        <taxon>Kinetoplastea</taxon>
        <taxon>Metakinetoplastina</taxon>
        <taxon>Trypanosomatida</taxon>
        <taxon>Trypanosomatidae</taxon>
        <taxon>Trypanosoma</taxon>
        <taxon>Nannomonas</taxon>
    </lineage>
</organism>
<name>G0UQ69_TRYCI</name>
<reference evidence="2" key="1">
    <citation type="journal article" date="2012" name="Proc. Natl. Acad. Sci. U.S.A.">
        <title>Antigenic diversity is generated by distinct evolutionary mechanisms in African trypanosome species.</title>
        <authorList>
            <person name="Jackson A.P."/>
            <person name="Berry A."/>
            <person name="Aslett M."/>
            <person name="Allison H.C."/>
            <person name="Burton P."/>
            <person name="Vavrova-Anderson J."/>
            <person name="Brown R."/>
            <person name="Browne H."/>
            <person name="Corton N."/>
            <person name="Hauser H."/>
            <person name="Gamble J."/>
            <person name="Gilderthorp R."/>
            <person name="Marcello L."/>
            <person name="McQuillan J."/>
            <person name="Otto T.D."/>
            <person name="Quail M.A."/>
            <person name="Sanders M.J."/>
            <person name="van Tonder A."/>
            <person name="Ginger M.L."/>
            <person name="Field M.C."/>
            <person name="Barry J.D."/>
            <person name="Hertz-Fowler C."/>
            <person name="Berriman M."/>
        </authorList>
    </citation>
    <scope>NUCLEOTIDE SEQUENCE</scope>
    <source>
        <strain evidence="2">IL3000</strain>
    </source>
</reference>
<evidence type="ECO:0000256" key="1">
    <source>
        <dbReference type="SAM" id="SignalP"/>
    </source>
</evidence>
<dbReference type="Gene3D" id="1.20.1260.80">
    <property type="match status" value="1"/>
</dbReference>
<gene>
    <name evidence="2" type="ORF">TCIL3000_7_3440</name>
</gene>
<keyword evidence="1" id="KW-0732">Signal</keyword>
<dbReference type="AlphaFoldDB" id="G0UQ69"/>
<feature type="signal peptide" evidence="1">
    <location>
        <begin position="1"/>
        <end position="33"/>
    </location>
</feature>
<dbReference type="VEuPathDB" id="TriTrypDB:TcIL3000_7_3440"/>
<protein>
    <submittedName>
        <fullName evidence="2">Uncharacterized protein TCIL3000_7_3440</fullName>
    </submittedName>
</protein>
<feature type="chain" id="PRO_5003410677" evidence="1">
    <location>
        <begin position="34"/>
        <end position="317"/>
    </location>
</feature>
<dbReference type="EMBL" id="HE575320">
    <property type="protein sequence ID" value="CCC91530.1"/>
    <property type="molecule type" value="Genomic_DNA"/>
</dbReference>
<proteinExistence type="predicted"/>
<accession>G0UQ69</accession>
<sequence length="317" mass="33518">MAPRHMHTSLASLVPRLLLALMLFGGLAARSNACSLDLEYGVLKKCTQVMCRVATQLQGLRNPCRNLSSNIEKNKGAVSYYFGATARIYENATKASAAANASGTAELVEELAAAHARARAALVESRKALFNILHTSNYFHTKSKSLDESFGVAAGISKAQYTSAKGANCTAEENPLGKRGSREDCLEARIAALSCGDGSEDTTTESLNQASLALNDYLLSQGAGATREQQALAALVGDAAGIFTELHVVSDDADEARVNASIANSMAEEVRELVNEHVPVQEDNGEGPQDEPTAGGSTVTNNMLLLPFLLFACIQGH</sequence>